<dbReference type="AlphaFoldDB" id="A0A9D3NDQ9"/>
<proteinExistence type="predicted"/>
<sequence>MYHLMYQHIFLGMTAMLLSAGGSDGSLSVPECCCLNIFTSVTGNQTVTPNTLKFALTDCCTIIGLSVMGVLFLLLVCQCTTCIVIMSRTAKIKVLVPQKEDTRAEAGEQDICYSTVKFTKLDKDSDHVTKFEQKSEYATVVINTADDDTPQQDCWDNSFSLED</sequence>
<comment type="caution">
    <text evidence="3">The sequence shown here is derived from an EMBL/GenBank/DDBJ whole genome shotgun (WGS) entry which is preliminary data.</text>
</comment>
<keyword evidence="1" id="KW-0472">Membrane</keyword>
<evidence type="ECO:0000256" key="1">
    <source>
        <dbReference type="SAM" id="Phobius"/>
    </source>
</evidence>
<organism evidence="3 4">
    <name type="scientific">Hemibagrus wyckioides</name>
    <dbReference type="NCBI Taxonomy" id="337641"/>
    <lineage>
        <taxon>Eukaryota</taxon>
        <taxon>Metazoa</taxon>
        <taxon>Chordata</taxon>
        <taxon>Craniata</taxon>
        <taxon>Vertebrata</taxon>
        <taxon>Euteleostomi</taxon>
        <taxon>Actinopterygii</taxon>
        <taxon>Neopterygii</taxon>
        <taxon>Teleostei</taxon>
        <taxon>Ostariophysi</taxon>
        <taxon>Siluriformes</taxon>
        <taxon>Bagridae</taxon>
        <taxon>Hemibagrus</taxon>
    </lineage>
</organism>
<feature type="chain" id="PRO_5039380500" evidence="2">
    <location>
        <begin position="26"/>
        <end position="163"/>
    </location>
</feature>
<dbReference type="Proteomes" id="UP000824219">
    <property type="component" value="Linkage Group LG18"/>
</dbReference>
<keyword evidence="2" id="KW-0732">Signal</keyword>
<evidence type="ECO:0000313" key="3">
    <source>
        <dbReference type="EMBL" id="KAG7321053.1"/>
    </source>
</evidence>
<name>A0A9D3NDQ9_9TELE</name>
<reference evidence="3 4" key="1">
    <citation type="submission" date="2021-06" db="EMBL/GenBank/DDBJ databases">
        <title>Chromosome-level genome assembly of the red-tail catfish (Hemibagrus wyckioides).</title>
        <authorList>
            <person name="Shao F."/>
        </authorList>
    </citation>
    <scope>NUCLEOTIDE SEQUENCE [LARGE SCALE GENOMIC DNA]</scope>
    <source>
        <strain evidence="3">EC202008001</strain>
        <tissue evidence="3">Blood</tissue>
    </source>
</reference>
<keyword evidence="4" id="KW-1185">Reference proteome</keyword>
<gene>
    <name evidence="3" type="ORF">KOW79_015468</name>
</gene>
<accession>A0A9D3NDQ9</accession>
<protein>
    <submittedName>
        <fullName evidence="3">Uncharacterized protein</fullName>
    </submittedName>
</protein>
<feature type="signal peptide" evidence="2">
    <location>
        <begin position="1"/>
        <end position="25"/>
    </location>
</feature>
<dbReference type="EMBL" id="JAHKSW010000018">
    <property type="protein sequence ID" value="KAG7321053.1"/>
    <property type="molecule type" value="Genomic_DNA"/>
</dbReference>
<evidence type="ECO:0000313" key="4">
    <source>
        <dbReference type="Proteomes" id="UP000824219"/>
    </source>
</evidence>
<keyword evidence="1" id="KW-1133">Transmembrane helix</keyword>
<feature type="transmembrane region" description="Helical" evidence="1">
    <location>
        <begin position="62"/>
        <end position="85"/>
    </location>
</feature>
<keyword evidence="1" id="KW-0812">Transmembrane</keyword>
<evidence type="ECO:0000256" key="2">
    <source>
        <dbReference type="SAM" id="SignalP"/>
    </source>
</evidence>